<evidence type="ECO:0000313" key="11">
    <source>
        <dbReference type="Proteomes" id="UP000214365"/>
    </source>
</evidence>
<dbReference type="SMART" id="SM00906">
    <property type="entry name" value="Fungal_trans"/>
    <property type="match status" value="1"/>
</dbReference>
<feature type="region of interest" description="Disordered" evidence="8">
    <location>
        <begin position="88"/>
        <end position="138"/>
    </location>
</feature>
<dbReference type="GO" id="GO:0006351">
    <property type="term" value="P:DNA-templated transcription"/>
    <property type="evidence" value="ECO:0007669"/>
    <property type="project" value="InterPro"/>
</dbReference>
<dbReference type="CDD" id="cd12148">
    <property type="entry name" value="fungal_TF_MHR"/>
    <property type="match status" value="1"/>
</dbReference>
<dbReference type="STRING" id="1441469.A0A225AE10"/>
<evidence type="ECO:0000256" key="3">
    <source>
        <dbReference type="ARBA" id="ARBA00022833"/>
    </source>
</evidence>
<dbReference type="PANTHER" id="PTHR31313:SF86">
    <property type="entry name" value="ZN(2)-C6 FUNGAL-TYPE DOMAIN-CONTAINING PROTEIN"/>
    <property type="match status" value="1"/>
</dbReference>
<evidence type="ECO:0000256" key="8">
    <source>
        <dbReference type="SAM" id="MobiDB-lite"/>
    </source>
</evidence>
<evidence type="ECO:0000313" key="10">
    <source>
        <dbReference type="EMBL" id="OKL58730.1"/>
    </source>
</evidence>
<protein>
    <recommendedName>
        <fullName evidence="9">Zn(2)-C6 fungal-type domain-containing protein</fullName>
    </recommendedName>
</protein>
<sequence>MATLRQPGASLTRACQFCRARKIKCDNERPQCASCVNHNRQCIYTRDPPKQRPSRALIDAAQEEKRALQEVLLSLKNADDETRSRILDSLTLEEDSTVPLPSPTLTSAPGNNASEALSSESNPINDISPDNHHPYDTASTASEKHIATFISRDESGAIRIFGPTSNLHDESPGDANHLDVAQNPVGRADTSNRYQLIASAALQRQREHDLRKHETIGGIPAELAMHLLDLHWNRQHHTYHLTYRPAFMRDLADGGPYCSEFLLNAVFGCCSKFSERLEVREDPTLPETAGKMFFDRCDDLLAEQSLLETSSIPTITGLLLLGATFNAKGRTSKGWLYVGYALRMVYDLGLHLDCKEVSGNAEDVEIRRRVFWGAFICDKLQSLYFGRPFMIPLRDTHVSWDLMDTLEENELWTPYVDPKTTSQCGDLARQQNAIRLFSITTFQQLCSLSQIMTVIIDHFYFVGANPESARQYLGMVDEKLALWYQNLPTDLRFEPWKSSKHIPAPNTLILHTIYWALVILLHRPFIKNGHLWTANTSTGHSWERCVMAARNITSLSLAYQSAYSLRRANYMLSYALYVACTIHARNRVVRESTRRGDLSSPLTVCLRCLDELAVPNCGVSVPAKIIRRLMRANDIPDVSGPALNVEGVLPPLDINLSLQMFPNTSMSPGELDHYQNIAELPPFIEDLDSLFGFMRDFDGAYTENG</sequence>
<keyword evidence="2" id="KW-0479">Metal-binding</keyword>
<organism evidence="10 11">
    <name type="scientific">Talaromyces atroroseus</name>
    <dbReference type="NCBI Taxonomy" id="1441469"/>
    <lineage>
        <taxon>Eukaryota</taxon>
        <taxon>Fungi</taxon>
        <taxon>Dikarya</taxon>
        <taxon>Ascomycota</taxon>
        <taxon>Pezizomycotina</taxon>
        <taxon>Eurotiomycetes</taxon>
        <taxon>Eurotiomycetidae</taxon>
        <taxon>Eurotiales</taxon>
        <taxon>Trichocomaceae</taxon>
        <taxon>Talaromyces</taxon>
        <taxon>Talaromyces sect. Trachyspermi</taxon>
    </lineage>
</organism>
<dbReference type="PROSITE" id="PS00463">
    <property type="entry name" value="ZN2_CY6_FUNGAL_1"/>
    <property type="match status" value="1"/>
</dbReference>
<keyword evidence="4" id="KW-0805">Transcription regulation</keyword>
<name>A0A225AE10_TALAT</name>
<evidence type="ECO:0000256" key="2">
    <source>
        <dbReference type="ARBA" id="ARBA00022723"/>
    </source>
</evidence>
<dbReference type="SMART" id="SM00066">
    <property type="entry name" value="GAL4"/>
    <property type="match status" value="1"/>
</dbReference>
<keyword evidence="3" id="KW-0862">Zinc</keyword>
<dbReference type="GeneID" id="31006079"/>
<evidence type="ECO:0000256" key="7">
    <source>
        <dbReference type="ARBA" id="ARBA00023242"/>
    </source>
</evidence>
<evidence type="ECO:0000259" key="9">
    <source>
        <dbReference type="PROSITE" id="PS50048"/>
    </source>
</evidence>
<keyword evidence="5" id="KW-0238">DNA-binding</keyword>
<keyword evidence="11" id="KW-1185">Reference proteome</keyword>
<evidence type="ECO:0000256" key="4">
    <source>
        <dbReference type="ARBA" id="ARBA00023015"/>
    </source>
</evidence>
<evidence type="ECO:0000256" key="6">
    <source>
        <dbReference type="ARBA" id="ARBA00023163"/>
    </source>
</evidence>
<dbReference type="Proteomes" id="UP000214365">
    <property type="component" value="Unassembled WGS sequence"/>
</dbReference>
<dbReference type="InterPro" id="IPR007219">
    <property type="entry name" value="XnlR_reg_dom"/>
</dbReference>
<dbReference type="CDD" id="cd00067">
    <property type="entry name" value="GAL4"/>
    <property type="match status" value="1"/>
</dbReference>
<keyword evidence="6" id="KW-0804">Transcription</keyword>
<dbReference type="AlphaFoldDB" id="A0A225AE10"/>
<keyword evidence="7" id="KW-0539">Nucleus</keyword>
<dbReference type="InterPro" id="IPR001138">
    <property type="entry name" value="Zn2Cys6_DnaBD"/>
</dbReference>
<gene>
    <name evidence="10" type="ORF">UA08_06323</name>
</gene>
<evidence type="ECO:0000256" key="1">
    <source>
        <dbReference type="ARBA" id="ARBA00004123"/>
    </source>
</evidence>
<dbReference type="OrthoDB" id="4161332at2759"/>
<dbReference type="GO" id="GO:0003677">
    <property type="term" value="F:DNA binding"/>
    <property type="evidence" value="ECO:0007669"/>
    <property type="project" value="UniProtKB-KW"/>
</dbReference>
<proteinExistence type="predicted"/>
<reference evidence="10 11" key="1">
    <citation type="submission" date="2015-06" db="EMBL/GenBank/DDBJ databases">
        <title>Talaromyces atroroseus IBT 11181 draft genome.</title>
        <authorList>
            <person name="Rasmussen K.B."/>
            <person name="Rasmussen S."/>
            <person name="Petersen B."/>
            <person name="Sicheritz-Ponten T."/>
            <person name="Mortensen U.H."/>
            <person name="Thrane U."/>
        </authorList>
    </citation>
    <scope>NUCLEOTIDE SEQUENCE [LARGE SCALE GENOMIC DNA]</scope>
    <source>
        <strain evidence="10 11">IBT 11181</strain>
    </source>
</reference>
<dbReference type="RefSeq" id="XP_020118851.1">
    <property type="nucleotide sequence ID" value="XM_020268634.1"/>
</dbReference>
<comment type="caution">
    <text evidence="10">The sequence shown here is derived from an EMBL/GenBank/DDBJ whole genome shotgun (WGS) entry which is preliminary data.</text>
</comment>
<dbReference type="SUPFAM" id="SSF57701">
    <property type="entry name" value="Zn2/Cys6 DNA-binding domain"/>
    <property type="match status" value="1"/>
</dbReference>
<accession>A0A225AE10</accession>
<evidence type="ECO:0000256" key="5">
    <source>
        <dbReference type="ARBA" id="ARBA00023125"/>
    </source>
</evidence>
<dbReference type="GO" id="GO:0008270">
    <property type="term" value="F:zinc ion binding"/>
    <property type="evidence" value="ECO:0007669"/>
    <property type="project" value="InterPro"/>
</dbReference>
<dbReference type="InterPro" id="IPR036864">
    <property type="entry name" value="Zn2-C6_fun-type_DNA-bd_sf"/>
</dbReference>
<dbReference type="InterPro" id="IPR051615">
    <property type="entry name" value="Transcr_Regulatory_Elem"/>
</dbReference>
<dbReference type="EMBL" id="LFMY01000009">
    <property type="protein sequence ID" value="OKL58730.1"/>
    <property type="molecule type" value="Genomic_DNA"/>
</dbReference>
<dbReference type="PROSITE" id="PS50048">
    <property type="entry name" value="ZN2_CY6_FUNGAL_2"/>
    <property type="match status" value="1"/>
</dbReference>
<dbReference type="Pfam" id="PF04082">
    <property type="entry name" value="Fungal_trans"/>
    <property type="match status" value="1"/>
</dbReference>
<dbReference type="Gene3D" id="4.10.240.10">
    <property type="entry name" value="Zn(2)-C6 fungal-type DNA-binding domain"/>
    <property type="match status" value="1"/>
</dbReference>
<dbReference type="PANTHER" id="PTHR31313">
    <property type="entry name" value="TY1 ENHANCER ACTIVATOR"/>
    <property type="match status" value="1"/>
</dbReference>
<feature type="domain" description="Zn(2)-C6 fungal-type" evidence="9">
    <location>
        <begin position="14"/>
        <end position="44"/>
    </location>
</feature>
<feature type="compositionally biased region" description="Low complexity" evidence="8">
    <location>
        <begin position="111"/>
        <end position="122"/>
    </location>
</feature>
<dbReference type="GO" id="GO:0000981">
    <property type="term" value="F:DNA-binding transcription factor activity, RNA polymerase II-specific"/>
    <property type="evidence" value="ECO:0007669"/>
    <property type="project" value="InterPro"/>
</dbReference>
<comment type="subcellular location">
    <subcellularLocation>
        <location evidence="1">Nucleus</location>
    </subcellularLocation>
</comment>
<dbReference type="GO" id="GO:0005634">
    <property type="term" value="C:nucleus"/>
    <property type="evidence" value="ECO:0007669"/>
    <property type="project" value="UniProtKB-SubCell"/>
</dbReference>
<dbReference type="Pfam" id="PF00172">
    <property type="entry name" value="Zn_clus"/>
    <property type="match status" value="1"/>
</dbReference>